<accession>A0A5E4Q1X3</accession>
<name>A0A5E4Q1X3_9NEOP</name>
<protein>
    <recommendedName>
        <fullName evidence="4">Pacifastin domain-containing protein</fullName>
    </recommendedName>
</protein>
<evidence type="ECO:0000256" key="1">
    <source>
        <dbReference type="SAM" id="MobiDB-lite"/>
    </source>
</evidence>
<evidence type="ECO:0000313" key="3">
    <source>
        <dbReference type="Proteomes" id="UP000324832"/>
    </source>
</evidence>
<feature type="compositionally biased region" description="Low complexity" evidence="1">
    <location>
        <begin position="104"/>
        <end position="113"/>
    </location>
</feature>
<organism evidence="2 3">
    <name type="scientific">Leptidea sinapis</name>
    <dbReference type="NCBI Taxonomy" id="189913"/>
    <lineage>
        <taxon>Eukaryota</taxon>
        <taxon>Metazoa</taxon>
        <taxon>Ecdysozoa</taxon>
        <taxon>Arthropoda</taxon>
        <taxon>Hexapoda</taxon>
        <taxon>Insecta</taxon>
        <taxon>Pterygota</taxon>
        <taxon>Neoptera</taxon>
        <taxon>Endopterygota</taxon>
        <taxon>Lepidoptera</taxon>
        <taxon>Glossata</taxon>
        <taxon>Ditrysia</taxon>
        <taxon>Papilionoidea</taxon>
        <taxon>Pieridae</taxon>
        <taxon>Dismorphiinae</taxon>
        <taxon>Leptidea</taxon>
    </lineage>
</organism>
<reference evidence="2 3" key="1">
    <citation type="submission" date="2017-07" db="EMBL/GenBank/DDBJ databases">
        <authorList>
            <person name="Talla V."/>
            <person name="Backstrom N."/>
        </authorList>
    </citation>
    <scope>NUCLEOTIDE SEQUENCE [LARGE SCALE GENOMIC DNA]</scope>
</reference>
<feature type="compositionally biased region" description="Basic residues" evidence="1">
    <location>
        <begin position="80"/>
        <end position="89"/>
    </location>
</feature>
<sequence>MISDVEGAGEVAGLGAAVGACGADNGTWWWGCNACRCVGGAPACTRLWCGLTDLPARGRAARGAPRAARAARLLARRPRPAARRLRARRAAPGPRAAGARRARGASVLGAAARAGRRAGRRAGPARARRRAASDAAV</sequence>
<dbReference type="EMBL" id="FZQP02001260">
    <property type="protein sequence ID" value="VVC92297.1"/>
    <property type="molecule type" value="Genomic_DNA"/>
</dbReference>
<evidence type="ECO:0000313" key="2">
    <source>
        <dbReference type="EMBL" id="VVC92297.1"/>
    </source>
</evidence>
<dbReference type="Proteomes" id="UP000324832">
    <property type="component" value="Unassembled WGS sequence"/>
</dbReference>
<keyword evidence="3" id="KW-1185">Reference proteome</keyword>
<gene>
    <name evidence="2" type="ORF">LSINAPIS_LOCUS4781</name>
</gene>
<feature type="region of interest" description="Disordered" evidence="1">
    <location>
        <begin position="80"/>
        <end position="137"/>
    </location>
</feature>
<proteinExistence type="predicted"/>
<evidence type="ECO:0008006" key="4">
    <source>
        <dbReference type="Google" id="ProtNLM"/>
    </source>
</evidence>
<dbReference type="AlphaFoldDB" id="A0A5E4Q1X3"/>